<name>A0A9E7GXS4_9LILI</name>
<keyword evidence="2" id="KW-1185">Reference proteome</keyword>
<dbReference type="OrthoDB" id="951172at2759"/>
<dbReference type="AlphaFoldDB" id="A0A9E7GXS4"/>
<protein>
    <submittedName>
        <fullName evidence="1">Uncharacterized protein</fullName>
    </submittedName>
</protein>
<proteinExistence type="predicted"/>
<sequence length="108" mass="12280">MFSLPFESASRFLLRKKARYGDRFISSRPCRSKAAAGLWQPQEEGLREIIGFLAQQISPFSYRPQMSPQIEYYNQFSEFNNYLVFILVSAEMLGAPCGANVVNISSLT</sequence>
<organism evidence="1 2">
    <name type="scientific">Musa troglodytarum</name>
    <name type="common">fe'i banana</name>
    <dbReference type="NCBI Taxonomy" id="320322"/>
    <lineage>
        <taxon>Eukaryota</taxon>
        <taxon>Viridiplantae</taxon>
        <taxon>Streptophyta</taxon>
        <taxon>Embryophyta</taxon>
        <taxon>Tracheophyta</taxon>
        <taxon>Spermatophyta</taxon>
        <taxon>Magnoliopsida</taxon>
        <taxon>Liliopsida</taxon>
        <taxon>Zingiberales</taxon>
        <taxon>Musaceae</taxon>
        <taxon>Musa</taxon>
    </lineage>
</organism>
<dbReference type="Proteomes" id="UP001055439">
    <property type="component" value="Chromosome 8"/>
</dbReference>
<dbReference type="EMBL" id="CP097510">
    <property type="protein sequence ID" value="URE22935.1"/>
    <property type="molecule type" value="Genomic_DNA"/>
</dbReference>
<evidence type="ECO:0000313" key="1">
    <source>
        <dbReference type="EMBL" id="URE22935.1"/>
    </source>
</evidence>
<accession>A0A9E7GXS4</accession>
<gene>
    <name evidence="1" type="ORF">MUK42_17655</name>
</gene>
<reference evidence="1" key="1">
    <citation type="submission" date="2022-05" db="EMBL/GenBank/DDBJ databases">
        <title>The Musa troglodytarum L. genome provides insights into the mechanism of non-climacteric behaviour and enrichment of carotenoids.</title>
        <authorList>
            <person name="Wang J."/>
        </authorList>
    </citation>
    <scope>NUCLEOTIDE SEQUENCE</scope>
    <source>
        <tissue evidence="1">Leaf</tissue>
    </source>
</reference>
<evidence type="ECO:0000313" key="2">
    <source>
        <dbReference type="Proteomes" id="UP001055439"/>
    </source>
</evidence>